<evidence type="ECO:0000313" key="4">
    <source>
        <dbReference type="Proteomes" id="UP001499882"/>
    </source>
</evidence>
<dbReference type="CDD" id="cd03506">
    <property type="entry name" value="Delta6-FADS-like"/>
    <property type="match status" value="1"/>
</dbReference>
<comment type="caution">
    <text evidence="3">The sequence shown here is derived from an EMBL/GenBank/DDBJ whole genome shotgun (WGS) entry which is preliminary data.</text>
</comment>
<dbReference type="Pfam" id="PF00487">
    <property type="entry name" value="FA_desaturase"/>
    <property type="match status" value="1"/>
</dbReference>
<reference evidence="4" key="1">
    <citation type="journal article" date="2019" name="Int. J. Syst. Evol. Microbiol.">
        <title>The Global Catalogue of Microorganisms (GCM) 10K type strain sequencing project: providing services to taxonomists for standard genome sequencing and annotation.</title>
        <authorList>
            <consortium name="The Broad Institute Genomics Platform"/>
            <consortium name="The Broad Institute Genome Sequencing Center for Infectious Disease"/>
            <person name="Wu L."/>
            <person name="Ma J."/>
        </authorList>
    </citation>
    <scope>NUCLEOTIDE SEQUENCE [LARGE SCALE GENOMIC DNA]</scope>
    <source>
        <strain evidence="4">JCM 18532</strain>
    </source>
</reference>
<dbReference type="PANTHER" id="PTHR19353">
    <property type="entry name" value="FATTY ACID DESATURASE 2"/>
    <property type="match status" value="1"/>
</dbReference>
<dbReference type="RefSeq" id="WP_345524812.1">
    <property type="nucleotide sequence ID" value="NZ_BAABKN010000004.1"/>
</dbReference>
<organism evidence="3 4">
    <name type="scientific">Nocardioides endophyticus</name>
    <dbReference type="NCBI Taxonomy" id="1353775"/>
    <lineage>
        <taxon>Bacteria</taxon>
        <taxon>Bacillati</taxon>
        <taxon>Actinomycetota</taxon>
        <taxon>Actinomycetes</taxon>
        <taxon>Propionibacteriales</taxon>
        <taxon>Nocardioidaceae</taxon>
        <taxon>Nocardioides</taxon>
    </lineage>
</organism>
<feature type="transmembrane region" description="Helical" evidence="1">
    <location>
        <begin position="39"/>
        <end position="60"/>
    </location>
</feature>
<accession>A0ABP8YBX5</accession>
<keyword evidence="4" id="KW-1185">Reference proteome</keyword>
<keyword evidence="1" id="KW-1133">Transmembrane helix</keyword>
<gene>
    <name evidence="3" type="ORF">GCM10023350_03530</name>
</gene>
<dbReference type="InterPro" id="IPR012171">
    <property type="entry name" value="Fatty_acid_desaturase"/>
</dbReference>
<dbReference type="InterPro" id="IPR005804">
    <property type="entry name" value="FA_desaturase_dom"/>
</dbReference>
<dbReference type="PANTHER" id="PTHR19353:SF19">
    <property type="entry name" value="DELTA(5) FATTY ACID DESATURASE C-RELATED"/>
    <property type="match status" value="1"/>
</dbReference>
<keyword evidence="1" id="KW-0472">Membrane</keyword>
<feature type="transmembrane region" description="Helical" evidence="1">
    <location>
        <begin position="66"/>
        <end position="88"/>
    </location>
</feature>
<dbReference type="EMBL" id="BAABKN010000004">
    <property type="protein sequence ID" value="GAA4724470.1"/>
    <property type="molecule type" value="Genomic_DNA"/>
</dbReference>
<proteinExistence type="predicted"/>
<dbReference type="PIRSF" id="PIRSF015921">
    <property type="entry name" value="FA_sphinglp_des"/>
    <property type="match status" value="1"/>
</dbReference>
<keyword evidence="1" id="KW-0812">Transmembrane</keyword>
<feature type="transmembrane region" description="Helical" evidence="1">
    <location>
        <begin position="203"/>
        <end position="221"/>
    </location>
</feature>
<protein>
    <submittedName>
        <fullName evidence="3">Acyl-CoA desaturase</fullName>
    </submittedName>
</protein>
<evidence type="ECO:0000259" key="2">
    <source>
        <dbReference type="Pfam" id="PF00487"/>
    </source>
</evidence>
<feature type="domain" description="Fatty acid desaturase" evidence="2">
    <location>
        <begin position="66"/>
        <end position="322"/>
    </location>
</feature>
<name>A0ABP8YBX5_9ACTN</name>
<evidence type="ECO:0000256" key="1">
    <source>
        <dbReference type="SAM" id="Phobius"/>
    </source>
</evidence>
<dbReference type="Proteomes" id="UP001499882">
    <property type="component" value="Unassembled WGS sequence"/>
</dbReference>
<evidence type="ECO:0000313" key="3">
    <source>
        <dbReference type="EMBL" id="GAA4724470.1"/>
    </source>
</evidence>
<sequence length="348" mass="37730">MTLQNTASAERQAASGSDFAELRRRIEAAGLLRRRPGYYAIRCAAVGAALVLSWVALFHVGSTVGALLVAVLMAAVSGQLALLAHDVAHRQVFRTRRPAELAGRLIGNLGVGMSYGWWQAKHTRHHANPNHQELDPDVAPDLLVWSTEQAEGSAQDARGLARIVAAYQGPLFFPLLTLEALNLRSSSIRALLRPGLRGRRLETALLAAHLVGYLSLVLVALPVGQALMMIAVHQALFGVYLGCAFAPNHKGMPTRTGQPEPDFLRKQVLTARNVRGGLVTDAALGGLNYQIEHHLFPSMPCVNLPRAQPIVRDFCAERGVDYEEAGLLASYGIALRHLHSVSAPLRQR</sequence>